<evidence type="ECO:0000259" key="7">
    <source>
        <dbReference type="PROSITE" id="PS51133"/>
    </source>
</evidence>
<sequence length="105" mass="12306">MKFCPKCEVKLKKGASGLECSKCGYVEGQKVKETKKIIEEEKEDFSLLAFEGDEGEDTHPTIKLDCEKCGHDEAVWWMFQTRSADEPTTRFYRCQKCKYTWRDYT</sequence>
<evidence type="ECO:0000256" key="3">
    <source>
        <dbReference type="ARBA" id="ARBA00022833"/>
    </source>
</evidence>
<evidence type="ECO:0000256" key="5">
    <source>
        <dbReference type="PIRSR" id="PIRSR005586-1"/>
    </source>
</evidence>
<keyword evidence="8" id="KW-0548">Nucleotidyltransferase</keyword>
<dbReference type="GO" id="GO:0008270">
    <property type="term" value="F:zinc ion binding"/>
    <property type="evidence" value="ECO:0007669"/>
    <property type="project" value="UniProtKB-KW"/>
</dbReference>
<keyword evidence="2 6" id="KW-0863">Zinc-finger</keyword>
<dbReference type="CDD" id="cd10511">
    <property type="entry name" value="Zn-ribbon_TFS"/>
    <property type="match status" value="1"/>
</dbReference>
<dbReference type="Pfam" id="PF01096">
    <property type="entry name" value="Zn_ribbon_TFIIS"/>
    <property type="match status" value="1"/>
</dbReference>
<dbReference type="GO" id="GO:0003676">
    <property type="term" value="F:nucleic acid binding"/>
    <property type="evidence" value="ECO:0007669"/>
    <property type="project" value="InterPro"/>
</dbReference>
<accession>A0A0D5C097</accession>
<protein>
    <submittedName>
        <fullName evidence="8">DNA-directed RNA polymerase subunit M</fullName>
        <ecNumber evidence="8">2.7.7.6</ecNumber>
    </submittedName>
</protein>
<evidence type="ECO:0000256" key="4">
    <source>
        <dbReference type="PIRNR" id="PIRNR005586"/>
    </source>
</evidence>
<dbReference type="InterPro" id="IPR001222">
    <property type="entry name" value="Znf_TFIIS"/>
</dbReference>
<feature type="binding site" evidence="5">
    <location>
        <position position="7"/>
    </location>
    <ligand>
        <name>Zn(2+)</name>
        <dbReference type="ChEBI" id="CHEBI:29105"/>
        <label>1</label>
    </ligand>
</feature>
<organism evidence="8 9">
    <name type="scientific">Nitrosopumilus adriaticus</name>
    <dbReference type="NCBI Taxonomy" id="1580092"/>
    <lineage>
        <taxon>Archaea</taxon>
        <taxon>Nitrososphaerota</taxon>
        <taxon>Nitrososphaeria</taxon>
        <taxon>Nitrosopumilales</taxon>
        <taxon>Nitrosopumilaceae</taxon>
        <taxon>Nitrosopumilus</taxon>
    </lineage>
</organism>
<dbReference type="GO" id="GO:0006355">
    <property type="term" value="P:regulation of DNA-templated transcription"/>
    <property type="evidence" value="ECO:0007669"/>
    <property type="project" value="InterPro"/>
</dbReference>
<dbReference type="GO" id="GO:0003899">
    <property type="term" value="F:DNA-directed RNA polymerase activity"/>
    <property type="evidence" value="ECO:0007669"/>
    <property type="project" value="UniProtKB-EC"/>
</dbReference>
<dbReference type="KEGG" id="nin:NADRNF5_0113"/>
<keyword evidence="8" id="KW-0240">DNA-directed RNA polymerase</keyword>
<keyword evidence="9" id="KW-1185">Reference proteome</keyword>
<reference evidence="8 9" key="2">
    <citation type="journal article" date="2016" name="ISME J.">
        <title>Physiological and genomic characterization of two novel marine thaumarchaeal strains indicates niche differentiation.</title>
        <authorList>
            <person name="Bayer B."/>
            <person name="Vojvoda J."/>
            <person name="Offre P."/>
            <person name="Alves R.J."/>
            <person name="Elisabeth N.H."/>
            <person name="Garcia J.A."/>
            <person name="Volland J.M."/>
            <person name="Srivastava A."/>
            <person name="Schleper C."/>
            <person name="Herndl G.J."/>
        </authorList>
    </citation>
    <scope>NUCLEOTIDE SEQUENCE [LARGE SCALE GENOMIC DNA]</scope>
    <source>
        <strain evidence="8 9">NF5</strain>
    </source>
</reference>
<dbReference type="PANTHER" id="PTHR11239">
    <property type="entry name" value="DNA-DIRECTED RNA POLYMERASE"/>
    <property type="match status" value="1"/>
</dbReference>
<dbReference type="EMBL" id="CP011070">
    <property type="protein sequence ID" value="AJW69812.1"/>
    <property type="molecule type" value="Genomic_DNA"/>
</dbReference>
<keyword evidence="4" id="KW-0804">Transcription</keyword>
<evidence type="ECO:0000313" key="8">
    <source>
        <dbReference type="EMBL" id="AJW69812.1"/>
    </source>
</evidence>
<feature type="domain" description="TFIIS-type" evidence="7">
    <location>
        <begin position="62"/>
        <end position="102"/>
    </location>
</feature>
<dbReference type="PIRSF" id="PIRSF005586">
    <property type="entry name" value="RNApol_RpoM"/>
    <property type="match status" value="1"/>
</dbReference>
<comment type="similarity">
    <text evidence="4">Belongs to the archaeal rpoM/eukaryotic RPA12/RPB9/RPC11 RNA polymerase family.</text>
</comment>
<keyword evidence="8" id="KW-0808">Transferase</keyword>
<dbReference type="HOGENOM" id="CLU_093932_3_2_2"/>
<dbReference type="GO" id="GO:0006351">
    <property type="term" value="P:DNA-templated transcription"/>
    <property type="evidence" value="ECO:0007669"/>
    <property type="project" value="InterPro"/>
</dbReference>
<gene>
    <name evidence="8" type="primary">rpoM</name>
    <name evidence="8" type="ORF">NADRNF5_0113</name>
</gene>
<feature type="binding site" evidence="5">
    <location>
        <position position="97"/>
    </location>
    <ligand>
        <name>Zn(2+)</name>
        <dbReference type="ChEBI" id="CHEBI:29105"/>
        <label>2</label>
    </ligand>
</feature>
<dbReference type="SUPFAM" id="SSF57783">
    <property type="entry name" value="Zinc beta-ribbon"/>
    <property type="match status" value="1"/>
</dbReference>
<feature type="binding site" evidence="5">
    <location>
        <position position="69"/>
    </location>
    <ligand>
        <name>Zn(2+)</name>
        <dbReference type="ChEBI" id="CHEBI:29105"/>
        <label>2</label>
    </ligand>
</feature>
<proteinExistence type="inferred from homology"/>
<dbReference type="InterPro" id="IPR012164">
    <property type="entry name" value="Rpa12/Rpb9/Rpc10/TFS"/>
</dbReference>
<dbReference type="Gene3D" id="2.20.25.10">
    <property type="match status" value="1"/>
</dbReference>
<dbReference type="InterPro" id="IPR006288">
    <property type="entry name" value="TFS"/>
</dbReference>
<dbReference type="GO" id="GO:0000428">
    <property type="term" value="C:DNA-directed RNA polymerase complex"/>
    <property type="evidence" value="ECO:0007669"/>
    <property type="project" value="UniProtKB-KW"/>
</dbReference>
<keyword evidence="1 5" id="KW-0479">Metal-binding</keyword>
<feature type="zinc finger region" description="C4-type" evidence="6">
    <location>
        <begin position="4"/>
        <end position="23"/>
    </location>
</feature>
<feature type="binding site" evidence="5">
    <location>
        <position position="94"/>
    </location>
    <ligand>
        <name>Zn(2+)</name>
        <dbReference type="ChEBI" id="CHEBI:29105"/>
        <label>2</label>
    </ligand>
</feature>
<dbReference type="EC" id="2.7.7.6" evidence="8"/>
<feature type="binding site" evidence="5">
    <location>
        <position position="23"/>
    </location>
    <ligand>
        <name>Zn(2+)</name>
        <dbReference type="ChEBI" id="CHEBI:29105"/>
        <label>1</label>
    </ligand>
</feature>
<dbReference type="RefSeq" id="WP_048114619.1">
    <property type="nucleotide sequence ID" value="NZ_CP011070.1"/>
</dbReference>
<dbReference type="OrthoDB" id="72957at2157"/>
<evidence type="ECO:0000256" key="1">
    <source>
        <dbReference type="ARBA" id="ARBA00022723"/>
    </source>
</evidence>
<evidence type="ECO:0000256" key="6">
    <source>
        <dbReference type="PIRSR" id="PIRSR005586-2"/>
    </source>
</evidence>
<dbReference type="PANTHER" id="PTHR11239:SF12">
    <property type="entry name" value="DNA-DIRECTED RNA POLYMERASE III SUBUNIT RPC10"/>
    <property type="match status" value="1"/>
</dbReference>
<dbReference type="NCBIfam" id="TIGR01384">
    <property type="entry name" value="TFS_arch"/>
    <property type="match status" value="1"/>
</dbReference>
<keyword evidence="3 5" id="KW-0862">Zinc</keyword>
<dbReference type="AlphaFoldDB" id="A0A0D5C097"/>
<feature type="binding site" evidence="5">
    <location>
        <position position="20"/>
    </location>
    <ligand>
        <name>Zn(2+)</name>
        <dbReference type="ChEBI" id="CHEBI:29105"/>
        <label>1</label>
    </ligand>
</feature>
<dbReference type="PROSITE" id="PS51133">
    <property type="entry name" value="ZF_TFIIS_2"/>
    <property type="match status" value="1"/>
</dbReference>
<evidence type="ECO:0000313" key="9">
    <source>
        <dbReference type="Proteomes" id="UP000032408"/>
    </source>
</evidence>
<dbReference type="SMART" id="SM00440">
    <property type="entry name" value="ZnF_C2C2"/>
    <property type="match status" value="1"/>
</dbReference>
<dbReference type="STRING" id="1580092.NADRNF5_0113"/>
<name>A0A0D5C097_9ARCH</name>
<evidence type="ECO:0000256" key="2">
    <source>
        <dbReference type="ARBA" id="ARBA00022771"/>
    </source>
</evidence>
<reference evidence="9" key="1">
    <citation type="submission" date="2015-03" db="EMBL/GenBank/DDBJ databases">
        <title>Characterization of two novel Thaumarchaeota isolated from the Northern Adriatic Sea.</title>
        <authorList>
            <person name="Bayer B."/>
            <person name="Vojvoda J."/>
            <person name="Offre P."/>
            <person name="Srivastava A."/>
            <person name="Elisabeth N."/>
            <person name="Garcia J.A.L."/>
            <person name="Schleper C."/>
            <person name="Herndl G.J."/>
        </authorList>
    </citation>
    <scope>NUCLEOTIDE SEQUENCE [LARGE SCALE GENOMIC DNA]</scope>
    <source>
        <strain evidence="9">NF5</strain>
    </source>
</reference>
<dbReference type="GeneID" id="24819370"/>
<dbReference type="Proteomes" id="UP000032408">
    <property type="component" value="Chromosome"/>
</dbReference>
<feature type="binding site" evidence="5">
    <location>
        <position position="4"/>
    </location>
    <ligand>
        <name>Zn(2+)</name>
        <dbReference type="ChEBI" id="CHEBI:29105"/>
        <label>1</label>
    </ligand>
</feature>
<feature type="binding site" evidence="5">
    <location>
        <position position="66"/>
    </location>
    <ligand>
        <name>Zn(2+)</name>
        <dbReference type="ChEBI" id="CHEBI:29105"/>
        <label>2</label>
    </ligand>
</feature>